<dbReference type="EMBL" id="WIUZ02000013">
    <property type="protein sequence ID" value="KAF9781547.1"/>
    <property type="molecule type" value="Genomic_DNA"/>
</dbReference>
<feature type="transmembrane region" description="Helical" evidence="1">
    <location>
        <begin position="106"/>
        <end position="125"/>
    </location>
</feature>
<comment type="caution">
    <text evidence="2">The sequence shown here is derived from an EMBL/GenBank/DDBJ whole genome shotgun (WGS) entry which is preliminary data.</text>
</comment>
<reference evidence="2" key="2">
    <citation type="submission" date="2020-11" db="EMBL/GenBank/DDBJ databases">
        <authorList>
            <consortium name="DOE Joint Genome Institute"/>
            <person name="Kuo A."/>
            <person name="Miyauchi S."/>
            <person name="Kiss E."/>
            <person name="Drula E."/>
            <person name="Kohler A."/>
            <person name="Sanchez-Garcia M."/>
            <person name="Andreopoulos B."/>
            <person name="Barry K.W."/>
            <person name="Bonito G."/>
            <person name="Buee M."/>
            <person name="Carver A."/>
            <person name="Chen C."/>
            <person name="Cichocki N."/>
            <person name="Clum A."/>
            <person name="Culley D."/>
            <person name="Crous P.W."/>
            <person name="Fauchery L."/>
            <person name="Girlanda M."/>
            <person name="Hayes R."/>
            <person name="Keri Z."/>
            <person name="Labutti K."/>
            <person name="Lipzen A."/>
            <person name="Lombard V."/>
            <person name="Magnuson J."/>
            <person name="Maillard F."/>
            <person name="Morin E."/>
            <person name="Murat C."/>
            <person name="Nolan M."/>
            <person name="Ohm R."/>
            <person name="Pangilinan J."/>
            <person name="Pereira M."/>
            <person name="Perotto S."/>
            <person name="Peter M."/>
            <person name="Riley R."/>
            <person name="Sitrit Y."/>
            <person name="Stielow B."/>
            <person name="Szollosi G."/>
            <person name="Zifcakova L."/>
            <person name="Stursova M."/>
            <person name="Spatafora J.W."/>
            <person name="Tedersoo L."/>
            <person name="Vaario L.-M."/>
            <person name="Yamada A."/>
            <person name="Yan M."/>
            <person name="Wang P."/>
            <person name="Xu J."/>
            <person name="Bruns T."/>
            <person name="Baldrian P."/>
            <person name="Vilgalys R."/>
            <person name="Henrissat B."/>
            <person name="Grigoriev I.V."/>
            <person name="Hibbett D."/>
            <person name="Nagy L.G."/>
            <person name="Martin F.M."/>
        </authorList>
    </citation>
    <scope>NUCLEOTIDE SEQUENCE</scope>
    <source>
        <strain evidence="2">UH-Tt-Lm1</strain>
    </source>
</reference>
<sequence>MASNQLTHPPDIGCLAYRYLSGLSDFTMNNCSITLDMVNSLDLTNEDHTWYMNAYCISPPSNDGCPFGFCPNPDVAGLPVRIANYITGFCITILIFHAPDRIKHAFWSQVLLTYSLLLTCAISLSQDQLTWFHSIVLLCIVCSPVNVYFVGYGIRAFWDTHRLDAVLGRKQYVQRAMVFFSVAVWMAILVYAYLPIGDIKFLQRSCSKDSLVKTFFLWSPFLYAWDLATNGSNGIAALFLLLTIPILIAFAWIIAIIRRRREIWDESSRSFCAGFGEVWRTMEDHYPFLLFCSAVVMPTAYWIATIEIGISGSNDETSPLTYNQVLAMFAAVPPVIEVAPLVPRLWEWFITFSWLGRVVRRSKTF</sequence>
<dbReference type="AlphaFoldDB" id="A0A9P6L493"/>
<evidence type="ECO:0000256" key="1">
    <source>
        <dbReference type="SAM" id="Phobius"/>
    </source>
</evidence>
<feature type="transmembrane region" description="Helical" evidence="1">
    <location>
        <begin position="82"/>
        <end position="99"/>
    </location>
</feature>
<feature type="transmembrane region" description="Helical" evidence="1">
    <location>
        <begin position="131"/>
        <end position="151"/>
    </location>
</feature>
<gene>
    <name evidence="2" type="ORF">BJ322DRAFT_230163</name>
</gene>
<feature type="transmembrane region" description="Helical" evidence="1">
    <location>
        <begin position="172"/>
        <end position="194"/>
    </location>
</feature>
<reference evidence="2" key="1">
    <citation type="journal article" date="2020" name="Nat. Commun.">
        <title>Large-scale genome sequencing of mycorrhizal fungi provides insights into the early evolution of symbiotic traits.</title>
        <authorList>
            <person name="Miyauchi S."/>
            <person name="Kiss E."/>
            <person name="Kuo A."/>
            <person name="Drula E."/>
            <person name="Kohler A."/>
            <person name="Sanchez-Garcia M."/>
            <person name="Morin E."/>
            <person name="Andreopoulos B."/>
            <person name="Barry K.W."/>
            <person name="Bonito G."/>
            <person name="Buee M."/>
            <person name="Carver A."/>
            <person name="Chen C."/>
            <person name="Cichocki N."/>
            <person name="Clum A."/>
            <person name="Culley D."/>
            <person name="Crous P.W."/>
            <person name="Fauchery L."/>
            <person name="Girlanda M."/>
            <person name="Hayes R.D."/>
            <person name="Keri Z."/>
            <person name="LaButti K."/>
            <person name="Lipzen A."/>
            <person name="Lombard V."/>
            <person name="Magnuson J."/>
            <person name="Maillard F."/>
            <person name="Murat C."/>
            <person name="Nolan M."/>
            <person name="Ohm R.A."/>
            <person name="Pangilinan J."/>
            <person name="Pereira M.F."/>
            <person name="Perotto S."/>
            <person name="Peter M."/>
            <person name="Pfister S."/>
            <person name="Riley R."/>
            <person name="Sitrit Y."/>
            <person name="Stielow J.B."/>
            <person name="Szollosi G."/>
            <person name="Zifcakova L."/>
            <person name="Stursova M."/>
            <person name="Spatafora J.W."/>
            <person name="Tedersoo L."/>
            <person name="Vaario L.M."/>
            <person name="Yamada A."/>
            <person name="Yan M."/>
            <person name="Wang P."/>
            <person name="Xu J."/>
            <person name="Bruns T."/>
            <person name="Baldrian P."/>
            <person name="Vilgalys R."/>
            <person name="Dunand C."/>
            <person name="Henrissat B."/>
            <person name="Grigoriev I.V."/>
            <person name="Hibbett D."/>
            <person name="Nagy L.G."/>
            <person name="Martin F.M."/>
        </authorList>
    </citation>
    <scope>NUCLEOTIDE SEQUENCE</scope>
    <source>
        <strain evidence="2">UH-Tt-Lm1</strain>
    </source>
</reference>
<organism evidence="2 3">
    <name type="scientific">Thelephora terrestris</name>
    <dbReference type="NCBI Taxonomy" id="56493"/>
    <lineage>
        <taxon>Eukaryota</taxon>
        <taxon>Fungi</taxon>
        <taxon>Dikarya</taxon>
        <taxon>Basidiomycota</taxon>
        <taxon>Agaricomycotina</taxon>
        <taxon>Agaricomycetes</taxon>
        <taxon>Thelephorales</taxon>
        <taxon>Thelephoraceae</taxon>
        <taxon>Thelephora</taxon>
    </lineage>
</organism>
<keyword evidence="1" id="KW-0472">Membrane</keyword>
<keyword evidence="1" id="KW-0812">Transmembrane</keyword>
<accession>A0A9P6L493</accession>
<dbReference type="OrthoDB" id="3234297at2759"/>
<name>A0A9P6L493_9AGAM</name>
<keyword evidence="1" id="KW-1133">Transmembrane helix</keyword>
<feature type="transmembrane region" description="Helical" evidence="1">
    <location>
        <begin position="288"/>
        <end position="310"/>
    </location>
</feature>
<protein>
    <submittedName>
        <fullName evidence="2">Uncharacterized protein</fullName>
    </submittedName>
</protein>
<proteinExistence type="predicted"/>
<feature type="transmembrane region" description="Helical" evidence="1">
    <location>
        <begin position="235"/>
        <end position="257"/>
    </location>
</feature>
<evidence type="ECO:0000313" key="3">
    <source>
        <dbReference type="Proteomes" id="UP000736335"/>
    </source>
</evidence>
<keyword evidence="3" id="KW-1185">Reference proteome</keyword>
<dbReference type="Proteomes" id="UP000736335">
    <property type="component" value="Unassembled WGS sequence"/>
</dbReference>
<feature type="transmembrane region" description="Helical" evidence="1">
    <location>
        <begin position="322"/>
        <end position="342"/>
    </location>
</feature>
<evidence type="ECO:0000313" key="2">
    <source>
        <dbReference type="EMBL" id="KAF9781547.1"/>
    </source>
</evidence>